<evidence type="ECO:0000313" key="5">
    <source>
        <dbReference type="Proteomes" id="UP000186235"/>
    </source>
</evidence>
<feature type="binding site" evidence="2">
    <location>
        <position position="104"/>
    </location>
    <ligand>
        <name>substrate</name>
    </ligand>
</feature>
<feature type="domain" description="Acetyl xylan esterase" evidence="3">
    <location>
        <begin position="1"/>
        <end position="338"/>
    </location>
</feature>
<evidence type="ECO:0000256" key="1">
    <source>
        <dbReference type="PIRSR" id="PIRSR639069-1"/>
    </source>
</evidence>
<dbReference type="InterPro" id="IPR008391">
    <property type="entry name" value="AXE1_dom"/>
</dbReference>
<evidence type="ECO:0000313" key="4">
    <source>
        <dbReference type="EMBL" id="SIQ74027.1"/>
    </source>
</evidence>
<dbReference type="Pfam" id="PF05448">
    <property type="entry name" value="AXE1"/>
    <property type="match status" value="1"/>
</dbReference>
<evidence type="ECO:0000256" key="2">
    <source>
        <dbReference type="PIRSR" id="PIRSR639069-2"/>
    </source>
</evidence>
<name>A0A1N6V8B2_9MICO</name>
<protein>
    <submittedName>
        <fullName evidence="4">Cephalosporin-C deacetylase</fullName>
    </submittedName>
</protein>
<evidence type="ECO:0000259" key="3">
    <source>
        <dbReference type="Pfam" id="PF05448"/>
    </source>
</evidence>
<dbReference type="Proteomes" id="UP000186235">
    <property type="component" value="Unassembled WGS sequence"/>
</dbReference>
<accession>A0A1N6V8B2</accession>
<sequence>MPLFDLPLAELETYAPALDEPADLDAFWARTLAESREAGGDLARSVRLERVETGLDLVVVDDVTFPGFAGQPVKAWLVRPAEAARAATAGDGAPLPAVVEFLGYGGGRGLPHEHLAWANAGYAHLVVDTRGQGSQWGSGGGTPDPAGSGPAVPGVLTRGIEDPHDHYYRRVFTDGVRAVDAVRSVPGVDPERVAVHGVSQGGGIAIAVAGLADGLVAALPDVPFLCHYRRAVEITDRDPYRELTRYLAVHRDAEETVFRTLSYLDGAVLGRRATAPALFSVALMDQVCPPSTVYAAYNGWGAAAGAAPGAERAIDVYRYNEHEGGQGYRFARQLAWLRDR</sequence>
<dbReference type="InterPro" id="IPR039069">
    <property type="entry name" value="CE7"/>
</dbReference>
<feature type="active site" description="Charge relay system" evidence="1">
    <location>
        <position position="285"/>
    </location>
</feature>
<gene>
    <name evidence="4" type="ORF">SAMN05518682_3485</name>
</gene>
<feature type="active site" description="Charge relay system" evidence="1">
    <location>
        <position position="322"/>
    </location>
</feature>
<reference evidence="5" key="1">
    <citation type="submission" date="2017-01" db="EMBL/GenBank/DDBJ databases">
        <authorList>
            <person name="Varghese N."/>
            <person name="Submissions S."/>
        </authorList>
    </citation>
    <scope>NUCLEOTIDE SEQUENCE [LARGE SCALE GENOMIC DNA]</scope>
    <source>
        <strain evidence="5">3bp</strain>
    </source>
</reference>
<dbReference type="PANTHER" id="PTHR40111:SF1">
    <property type="entry name" value="CEPHALOSPORIN-C DEACETYLASE"/>
    <property type="match status" value="1"/>
</dbReference>
<dbReference type="SUPFAM" id="SSF53474">
    <property type="entry name" value="alpha/beta-Hydrolases"/>
    <property type="match status" value="1"/>
</dbReference>
<dbReference type="GO" id="GO:0005976">
    <property type="term" value="P:polysaccharide metabolic process"/>
    <property type="evidence" value="ECO:0007669"/>
    <property type="project" value="TreeGrafter"/>
</dbReference>
<feature type="active site" description="Nucleophile" evidence="1">
    <location>
        <position position="199"/>
    </location>
</feature>
<dbReference type="AlphaFoldDB" id="A0A1N6V8B2"/>
<dbReference type="PANTHER" id="PTHR40111">
    <property type="entry name" value="CEPHALOSPORIN-C DEACETYLASE"/>
    <property type="match status" value="1"/>
</dbReference>
<keyword evidence="5" id="KW-1185">Reference proteome</keyword>
<dbReference type="RefSeq" id="WP_076406267.1">
    <property type="nucleotide sequence ID" value="NZ_FTMI01000007.1"/>
</dbReference>
<dbReference type="Gene3D" id="3.40.50.1820">
    <property type="entry name" value="alpha/beta hydrolase"/>
    <property type="match status" value="1"/>
</dbReference>
<proteinExistence type="predicted"/>
<dbReference type="EMBL" id="FTMI01000007">
    <property type="protein sequence ID" value="SIQ74027.1"/>
    <property type="molecule type" value="Genomic_DNA"/>
</dbReference>
<organism evidence="4 5">
    <name type="scientific">Cellulosimicrobium aquatile</name>
    <dbReference type="NCBI Taxonomy" id="1612203"/>
    <lineage>
        <taxon>Bacteria</taxon>
        <taxon>Bacillati</taxon>
        <taxon>Actinomycetota</taxon>
        <taxon>Actinomycetes</taxon>
        <taxon>Micrococcales</taxon>
        <taxon>Promicromonosporaceae</taxon>
        <taxon>Cellulosimicrobium</taxon>
    </lineage>
</organism>
<dbReference type="GO" id="GO:0052689">
    <property type="term" value="F:carboxylic ester hydrolase activity"/>
    <property type="evidence" value="ECO:0007669"/>
    <property type="project" value="TreeGrafter"/>
</dbReference>
<dbReference type="InterPro" id="IPR029058">
    <property type="entry name" value="AB_hydrolase_fold"/>
</dbReference>